<evidence type="ECO:0000256" key="5">
    <source>
        <dbReference type="SAM" id="Phobius"/>
    </source>
</evidence>
<evidence type="ECO:0000256" key="3">
    <source>
        <dbReference type="ARBA" id="ARBA00022989"/>
    </source>
</evidence>
<keyword evidence="3 5" id="KW-1133">Transmembrane helix</keyword>
<dbReference type="Gene3D" id="1.20.1560.10">
    <property type="entry name" value="ABC transporter type 1, transmembrane domain"/>
    <property type="match status" value="1"/>
</dbReference>
<name>A0AAD7MAE6_MYCRO</name>
<feature type="domain" description="ABC transmembrane type-1" evidence="6">
    <location>
        <begin position="1"/>
        <end position="154"/>
    </location>
</feature>
<dbReference type="GO" id="GO:0016020">
    <property type="term" value="C:membrane"/>
    <property type="evidence" value="ECO:0007669"/>
    <property type="project" value="UniProtKB-SubCell"/>
</dbReference>
<comment type="caution">
    <text evidence="7">The sequence shown here is derived from an EMBL/GenBank/DDBJ whole genome shotgun (WGS) entry which is preliminary data.</text>
</comment>
<dbReference type="InterPro" id="IPR011527">
    <property type="entry name" value="ABC1_TM_dom"/>
</dbReference>
<comment type="subcellular location">
    <subcellularLocation>
        <location evidence="1">Membrane</location>
        <topology evidence="1">Multi-pass membrane protein</topology>
    </subcellularLocation>
</comment>
<organism evidence="7 8">
    <name type="scientific">Mycena rosella</name>
    <name type="common">Pink bonnet</name>
    <name type="synonym">Agaricus rosellus</name>
    <dbReference type="NCBI Taxonomy" id="1033263"/>
    <lineage>
        <taxon>Eukaryota</taxon>
        <taxon>Fungi</taxon>
        <taxon>Dikarya</taxon>
        <taxon>Basidiomycota</taxon>
        <taxon>Agaricomycotina</taxon>
        <taxon>Agaricomycetes</taxon>
        <taxon>Agaricomycetidae</taxon>
        <taxon>Agaricales</taxon>
        <taxon>Marasmiineae</taxon>
        <taxon>Mycenaceae</taxon>
        <taxon>Mycena</taxon>
    </lineage>
</organism>
<protein>
    <submittedName>
        <fullName evidence="7">ABC transporter type 1, transmembrane domain-containing protein</fullName>
    </submittedName>
</protein>
<dbReference type="PANTHER" id="PTHR43394:SF1">
    <property type="entry name" value="ATP-BINDING CASSETTE SUB-FAMILY B MEMBER 10, MITOCHONDRIAL"/>
    <property type="match status" value="1"/>
</dbReference>
<proteinExistence type="predicted"/>
<sequence length="154" mass="16895">MKDGDDACELLASVAGQFLVVGAMFNVGLVWVLLKGWQLMLVGFAIVPVFAAAMAAQTGFVARCEMRNKRAREEVSTRYYETISNIRGIWSMPFEGVFQSQFDKATDRALAVARKGAFVEGCTYGVACGLIYLAEALLFYFGAILVARGTYTYL</sequence>
<dbReference type="Pfam" id="PF00664">
    <property type="entry name" value="ABC_membrane"/>
    <property type="match status" value="1"/>
</dbReference>
<dbReference type="InterPro" id="IPR036640">
    <property type="entry name" value="ABC1_TM_sf"/>
</dbReference>
<dbReference type="GO" id="GO:0015421">
    <property type="term" value="F:ABC-type oligopeptide transporter activity"/>
    <property type="evidence" value="ECO:0007669"/>
    <property type="project" value="TreeGrafter"/>
</dbReference>
<accession>A0AAD7MAE6</accession>
<dbReference type="PANTHER" id="PTHR43394">
    <property type="entry name" value="ATP-DEPENDENT PERMEASE MDL1, MITOCHONDRIAL"/>
    <property type="match status" value="1"/>
</dbReference>
<evidence type="ECO:0000256" key="1">
    <source>
        <dbReference type="ARBA" id="ARBA00004141"/>
    </source>
</evidence>
<gene>
    <name evidence="7" type="ORF">B0H17DRAFT_1192166</name>
</gene>
<keyword evidence="2 5" id="KW-0812">Transmembrane</keyword>
<reference evidence="7" key="1">
    <citation type="submission" date="2023-03" db="EMBL/GenBank/DDBJ databases">
        <title>Massive genome expansion in bonnet fungi (Mycena s.s.) driven by repeated elements and novel gene families across ecological guilds.</title>
        <authorList>
            <consortium name="Lawrence Berkeley National Laboratory"/>
            <person name="Harder C.B."/>
            <person name="Miyauchi S."/>
            <person name="Viragh M."/>
            <person name="Kuo A."/>
            <person name="Thoen E."/>
            <person name="Andreopoulos B."/>
            <person name="Lu D."/>
            <person name="Skrede I."/>
            <person name="Drula E."/>
            <person name="Henrissat B."/>
            <person name="Morin E."/>
            <person name="Kohler A."/>
            <person name="Barry K."/>
            <person name="LaButti K."/>
            <person name="Morin E."/>
            <person name="Salamov A."/>
            <person name="Lipzen A."/>
            <person name="Mereny Z."/>
            <person name="Hegedus B."/>
            <person name="Baldrian P."/>
            <person name="Stursova M."/>
            <person name="Weitz H."/>
            <person name="Taylor A."/>
            <person name="Grigoriev I.V."/>
            <person name="Nagy L.G."/>
            <person name="Martin F."/>
            <person name="Kauserud H."/>
        </authorList>
    </citation>
    <scope>NUCLEOTIDE SEQUENCE</scope>
    <source>
        <strain evidence="7">CBHHK067</strain>
    </source>
</reference>
<dbReference type="InterPro" id="IPR039421">
    <property type="entry name" value="Type_1_exporter"/>
</dbReference>
<evidence type="ECO:0000313" key="8">
    <source>
        <dbReference type="Proteomes" id="UP001221757"/>
    </source>
</evidence>
<evidence type="ECO:0000256" key="4">
    <source>
        <dbReference type="ARBA" id="ARBA00023136"/>
    </source>
</evidence>
<keyword evidence="8" id="KW-1185">Reference proteome</keyword>
<dbReference type="EMBL" id="JARKIE010000005">
    <property type="protein sequence ID" value="KAJ7707717.1"/>
    <property type="molecule type" value="Genomic_DNA"/>
</dbReference>
<dbReference type="Proteomes" id="UP001221757">
    <property type="component" value="Unassembled WGS sequence"/>
</dbReference>
<evidence type="ECO:0000259" key="6">
    <source>
        <dbReference type="PROSITE" id="PS50929"/>
    </source>
</evidence>
<feature type="transmembrane region" description="Helical" evidence="5">
    <location>
        <begin position="40"/>
        <end position="62"/>
    </location>
</feature>
<feature type="transmembrane region" description="Helical" evidence="5">
    <location>
        <begin position="124"/>
        <end position="147"/>
    </location>
</feature>
<dbReference type="GO" id="GO:0005524">
    <property type="term" value="F:ATP binding"/>
    <property type="evidence" value="ECO:0007669"/>
    <property type="project" value="InterPro"/>
</dbReference>
<keyword evidence="4 5" id="KW-0472">Membrane</keyword>
<dbReference type="SUPFAM" id="SSF90123">
    <property type="entry name" value="ABC transporter transmembrane region"/>
    <property type="match status" value="1"/>
</dbReference>
<evidence type="ECO:0000256" key="2">
    <source>
        <dbReference type="ARBA" id="ARBA00022692"/>
    </source>
</evidence>
<evidence type="ECO:0000313" key="7">
    <source>
        <dbReference type="EMBL" id="KAJ7707717.1"/>
    </source>
</evidence>
<feature type="transmembrane region" description="Helical" evidence="5">
    <location>
        <begin position="12"/>
        <end position="34"/>
    </location>
</feature>
<dbReference type="PROSITE" id="PS50929">
    <property type="entry name" value="ABC_TM1F"/>
    <property type="match status" value="1"/>
</dbReference>
<dbReference type="AlphaFoldDB" id="A0AAD7MAE6"/>